<dbReference type="InterPro" id="IPR012337">
    <property type="entry name" value="RNaseH-like_sf"/>
</dbReference>
<dbReference type="SUPFAM" id="SSF53098">
    <property type="entry name" value="Ribonuclease H-like"/>
    <property type="match status" value="1"/>
</dbReference>
<evidence type="ECO:0000313" key="1">
    <source>
        <dbReference type="EMBL" id="KAJ8884650.1"/>
    </source>
</evidence>
<sequence>MTQDITEFVQTYVTCKLSQGNPTQECLTVENILSRPWMYVASDLFQLKGDNFLVIENNGVPQFFSHEFEKFQWEWNFTHQIFSPHFPHSNGLAECYVKEVKNLIYKCRMDDRDTMLTLLHHRNTS</sequence>
<dbReference type="EMBL" id="JARBHB010000005">
    <property type="protein sequence ID" value="KAJ8884650.1"/>
    <property type="molecule type" value="Genomic_DNA"/>
</dbReference>
<evidence type="ECO:0008006" key="3">
    <source>
        <dbReference type="Google" id="ProtNLM"/>
    </source>
</evidence>
<dbReference type="InterPro" id="IPR050951">
    <property type="entry name" value="Retrovirus_Pol_polyprotein"/>
</dbReference>
<dbReference type="Gene3D" id="3.30.420.10">
    <property type="entry name" value="Ribonuclease H-like superfamily/Ribonuclease H"/>
    <property type="match status" value="1"/>
</dbReference>
<organism evidence="1 2">
    <name type="scientific">Dryococelus australis</name>
    <dbReference type="NCBI Taxonomy" id="614101"/>
    <lineage>
        <taxon>Eukaryota</taxon>
        <taxon>Metazoa</taxon>
        <taxon>Ecdysozoa</taxon>
        <taxon>Arthropoda</taxon>
        <taxon>Hexapoda</taxon>
        <taxon>Insecta</taxon>
        <taxon>Pterygota</taxon>
        <taxon>Neoptera</taxon>
        <taxon>Polyneoptera</taxon>
        <taxon>Phasmatodea</taxon>
        <taxon>Verophasmatodea</taxon>
        <taxon>Anareolatae</taxon>
        <taxon>Phasmatidae</taxon>
        <taxon>Eurycanthinae</taxon>
        <taxon>Dryococelus</taxon>
    </lineage>
</organism>
<gene>
    <name evidence="1" type="ORF">PR048_016508</name>
</gene>
<dbReference type="PANTHER" id="PTHR37984">
    <property type="entry name" value="PROTEIN CBG26694"/>
    <property type="match status" value="1"/>
</dbReference>
<proteinExistence type="predicted"/>
<name>A0ABQ9HKC6_9NEOP</name>
<dbReference type="PANTHER" id="PTHR37984:SF7">
    <property type="entry name" value="INTEGRASE CATALYTIC DOMAIN-CONTAINING PROTEIN"/>
    <property type="match status" value="1"/>
</dbReference>
<accession>A0ABQ9HKC6</accession>
<reference evidence="1 2" key="1">
    <citation type="submission" date="2023-02" db="EMBL/GenBank/DDBJ databases">
        <title>LHISI_Scaffold_Assembly.</title>
        <authorList>
            <person name="Stuart O.P."/>
            <person name="Cleave R."/>
            <person name="Magrath M.J.L."/>
            <person name="Mikheyev A.S."/>
        </authorList>
    </citation>
    <scope>NUCLEOTIDE SEQUENCE [LARGE SCALE GENOMIC DNA]</scope>
    <source>
        <strain evidence="1">Daus_M_001</strain>
        <tissue evidence="1">Leg muscle</tissue>
    </source>
</reference>
<protein>
    <recommendedName>
        <fullName evidence="3">Integrase catalytic domain-containing protein</fullName>
    </recommendedName>
</protein>
<dbReference type="Proteomes" id="UP001159363">
    <property type="component" value="Chromosome 4"/>
</dbReference>
<keyword evidence="2" id="KW-1185">Reference proteome</keyword>
<dbReference type="InterPro" id="IPR036397">
    <property type="entry name" value="RNaseH_sf"/>
</dbReference>
<evidence type="ECO:0000313" key="2">
    <source>
        <dbReference type="Proteomes" id="UP001159363"/>
    </source>
</evidence>
<comment type="caution">
    <text evidence="1">The sequence shown here is derived from an EMBL/GenBank/DDBJ whole genome shotgun (WGS) entry which is preliminary data.</text>
</comment>